<dbReference type="AlphaFoldDB" id="A0A8J3R9E0"/>
<evidence type="ECO:0000313" key="3">
    <source>
        <dbReference type="Proteomes" id="UP000610966"/>
    </source>
</evidence>
<feature type="domain" description="VOC" evidence="1">
    <location>
        <begin position="3"/>
        <end position="123"/>
    </location>
</feature>
<dbReference type="RefSeq" id="WP_204015023.1">
    <property type="nucleotide sequence ID" value="NZ_BOOG01000017.1"/>
</dbReference>
<dbReference type="SUPFAM" id="SSF54593">
    <property type="entry name" value="Glyoxalase/Bleomycin resistance protein/Dihydroxybiphenyl dioxygenase"/>
    <property type="match status" value="1"/>
</dbReference>
<comment type="caution">
    <text evidence="2">The sequence shown here is derived from an EMBL/GenBank/DDBJ whole genome shotgun (WGS) entry which is preliminary data.</text>
</comment>
<evidence type="ECO:0000259" key="1">
    <source>
        <dbReference type="PROSITE" id="PS51819"/>
    </source>
</evidence>
<dbReference type="Pfam" id="PF00903">
    <property type="entry name" value="Glyoxalase"/>
    <property type="match status" value="1"/>
</dbReference>
<protein>
    <submittedName>
        <fullName evidence="2">Glyoxalase</fullName>
    </submittedName>
</protein>
<dbReference type="InterPro" id="IPR004360">
    <property type="entry name" value="Glyas_Fos-R_dOase_dom"/>
</dbReference>
<keyword evidence="3" id="KW-1185">Reference proteome</keyword>
<evidence type="ECO:0000313" key="2">
    <source>
        <dbReference type="EMBL" id="GIH69804.1"/>
    </source>
</evidence>
<reference evidence="2" key="1">
    <citation type="submission" date="2021-01" db="EMBL/GenBank/DDBJ databases">
        <title>Whole genome shotgun sequence of Sphaerimonospora thailandensis NBRC 107569.</title>
        <authorList>
            <person name="Komaki H."/>
            <person name="Tamura T."/>
        </authorList>
    </citation>
    <scope>NUCLEOTIDE SEQUENCE</scope>
    <source>
        <strain evidence="2">NBRC 107569</strain>
    </source>
</reference>
<proteinExistence type="predicted"/>
<dbReference type="Proteomes" id="UP000610966">
    <property type="component" value="Unassembled WGS sequence"/>
</dbReference>
<dbReference type="Gene3D" id="3.10.180.10">
    <property type="entry name" value="2,3-Dihydroxybiphenyl 1,2-Dioxygenase, domain 1"/>
    <property type="match status" value="1"/>
</dbReference>
<dbReference type="PROSITE" id="PS51819">
    <property type="entry name" value="VOC"/>
    <property type="match status" value="1"/>
</dbReference>
<dbReference type="EMBL" id="BOOG01000017">
    <property type="protein sequence ID" value="GIH69804.1"/>
    <property type="molecule type" value="Genomic_DNA"/>
</dbReference>
<dbReference type="InterPro" id="IPR037523">
    <property type="entry name" value="VOC_core"/>
</dbReference>
<dbReference type="InterPro" id="IPR029068">
    <property type="entry name" value="Glyas_Bleomycin-R_OHBP_Dase"/>
</dbReference>
<accession>A0A8J3R9E0</accession>
<sequence length="138" mass="15494">MEVLSSRMLLRPADPDASRRFYRDVLGLAVYREFGPADDPGVVFFLGQGLLEVSPAPETDTVSEGSHAAHLQIWLQVRDVRAEHDRLVAAGVPVRRPPLTEPWGLIEMWIEDPDGTPIVLVQIPEGHPLRRDRRSIDL</sequence>
<name>A0A8J3R9E0_9ACTN</name>
<organism evidence="2 3">
    <name type="scientific">Sphaerimonospora thailandensis</name>
    <dbReference type="NCBI Taxonomy" id="795644"/>
    <lineage>
        <taxon>Bacteria</taxon>
        <taxon>Bacillati</taxon>
        <taxon>Actinomycetota</taxon>
        <taxon>Actinomycetes</taxon>
        <taxon>Streptosporangiales</taxon>
        <taxon>Streptosporangiaceae</taxon>
        <taxon>Sphaerimonospora</taxon>
    </lineage>
</organism>
<gene>
    <name evidence="2" type="ORF">Mth01_20570</name>
</gene>